<gene>
    <name evidence="3" type="ORF">ZT3D7_G3020</name>
</gene>
<dbReference type="AlphaFoldDB" id="A0A1X7RKD5"/>
<keyword evidence="2" id="KW-0472">Membrane</keyword>
<evidence type="ECO:0000313" key="3">
    <source>
        <dbReference type="EMBL" id="SMQ47872.1"/>
    </source>
</evidence>
<feature type="region of interest" description="Disordered" evidence="1">
    <location>
        <begin position="191"/>
        <end position="216"/>
    </location>
</feature>
<dbReference type="Proteomes" id="UP000215127">
    <property type="component" value="Chromosome 2"/>
</dbReference>
<feature type="compositionally biased region" description="Basic and acidic residues" evidence="1">
    <location>
        <begin position="206"/>
        <end position="216"/>
    </location>
</feature>
<evidence type="ECO:0000256" key="2">
    <source>
        <dbReference type="SAM" id="Phobius"/>
    </source>
</evidence>
<proteinExistence type="predicted"/>
<name>A0A1X7RKD5_ZYMT9</name>
<dbReference type="PANTHER" id="PTHR41390">
    <property type="entry name" value="CHROMOSOME 7, WHOLE GENOME SHOTGUN SEQUENCE"/>
    <property type="match status" value="1"/>
</dbReference>
<keyword evidence="2" id="KW-0812">Transmembrane</keyword>
<feature type="transmembrane region" description="Helical" evidence="2">
    <location>
        <begin position="47"/>
        <end position="71"/>
    </location>
</feature>
<sequence>MDQNRRAPPRDPLFAAIEPALKVGAACGGVGFLFGGAAGIVRGAPGFLFATASAIQTFAIGSTFTGVRLGIIHAWTTESRSTTPLDRTKASAIAGGFTGGLIGFITRGRSNAIPGAIMFTLFGAGGQHVYNKRTAAPSAEPKKNFWRRMSDKSWTPFKVLTNEEYAEMLKEKMLKLDVEIAIIDDKIAGLKEQQRDEKQVPTSQPSEDKDRSNSSD</sequence>
<organism evidence="3 4">
    <name type="scientific">Zymoseptoria tritici (strain ST99CH_3D7)</name>
    <dbReference type="NCBI Taxonomy" id="1276538"/>
    <lineage>
        <taxon>Eukaryota</taxon>
        <taxon>Fungi</taxon>
        <taxon>Dikarya</taxon>
        <taxon>Ascomycota</taxon>
        <taxon>Pezizomycotina</taxon>
        <taxon>Dothideomycetes</taxon>
        <taxon>Dothideomycetidae</taxon>
        <taxon>Mycosphaerellales</taxon>
        <taxon>Mycosphaerellaceae</taxon>
        <taxon>Zymoseptoria</taxon>
    </lineage>
</organism>
<dbReference type="EMBL" id="LT853693">
    <property type="protein sequence ID" value="SMQ47872.1"/>
    <property type="molecule type" value="Genomic_DNA"/>
</dbReference>
<dbReference type="PANTHER" id="PTHR41390:SF1">
    <property type="entry name" value="NADH-UBIQUINONE OXIDOREDUCTASE 213 KDA SUBUNIT"/>
    <property type="match status" value="1"/>
</dbReference>
<reference evidence="3 4" key="1">
    <citation type="submission" date="2016-06" db="EMBL/GenBank/DDBJ databases">
        <authorList>
            <person name="Kjaerup R.B."/>
            <person name="Dalgaard T.S."/>
            <person name="Juul-Madsen H.R."/>
        </authorList>
    </citation>
    <scope>NUCLEOTIDE SEQUENCE [LARGE SCALE GENOMIC DNA]</scope>
</reference>
<evidence type="ECO:0000256" key="1">
    <source>
        <dbReference type="SAM" id="MobiDB-lite"/>
    </source>
</evidence>
<keyword evidence="4" id="KW-1185">Reference proteome</keyword>
<keyword evidence="2" id="KW-1133">Transmembrane helix</keyword>
<dbReference type="STRING" id="1276538.A0A1X7RKD5"/>
<feature type="transmembrane region" description="Helical" evidence="2">
    <location>
        <begin position="20"/>
        <end position="41"/>
    </location>
</feature>
<protein>
    <submittedName>
        <fullName evidence="3">Uncharacterized protein</fullName>
    </submittedName>
</protein>
<evidence type="ECO:0000313" key="4">
    <source>
        <dbReference type="Proteomes" id="UP000215127"/>
    </source>
</evidence>
<accession>A0A1X7RKD5</accession>